<feature type="non-terminal residue" evidence="10">
    <location>
        <position position="628"/>
    </location>
</feature>
<evidence type="ECO:0000256" key="8">
    <source>
        <dbReference type="SAM" id="MobiDB-lite"/>
    </source>
</evidence>
<feature type="region of interest" description="Disordered" evidence="8">
    <location>
        <begin position="351"/>
        <end position="389"/>
    </location>
</feature>
<proteinExistence type="predicted"/>
<comment type="caution">
    <text evidence="10">The sequence shown here is derived from an EMBL/GenBank/DDBJ whole genome shotgun (WGS) entry which is preliminary data.</text>
</comment>
<feature type="region of interest" description="Disordered" evidence="8">
    <location>
        <begin position="468"/>
        <end position="492"/>
    </location>
</feature>
<feature type="compositionally biased region" description="Polar residues" evidence="8">
    <location>
        <begin position="475"/>
        <end position="490"/>
    </location>
</feature>
<dbReference type="FunFam" id="3.30.160.60:FF:000554">
    <property type="entry name" value="protein indeterminate-domain 12-like"/>
    <property type="match status" value="1"/>
</dbReference>
<evidence type="ECO:0000256" key="2">
    <source>
        <dbReference type="ARBA" id="ARBA00022737"/>
    </source>
</evidence>
<evidence type="ECO:0000256" key="1">
    <source>
        <dbReference type="ARBA" id="ARBA00022723"/>
    </source>
</evidence>
<feature type="domain" description="C2H2-type" evidence="9">
    <location>
        <begin position="19"/>
        <end position="41"/>
    </location>
</feature>
<dbReference type="PANTHER" id="PTHR10593:SF236">
    <property type="entry name" value="PROTEIN INDETERMINATE-DOMAIN 11"/>
    <property type="match status" value="1"/>
</dbReference>
<dbReference type="FunFam" id="3.30.160.60:FF:000131">
    <property type="entry name" value="protein indeterminate-domain 5, chloroplastic-like"/>
    <property type="match status" value="1"/>
</dbReference>
<dbReference type="InterPro" id="IPR055186">
    <property type="entry name" value="C2H2-2nd_BIRD-IDD"/>
</dbReference>
<evidence type="ECO:0000256" key="7">
    <source>
        <dbReference type="PROSITE-ProRule" id="PRU00042"/>
    </source>
</evidence>
<keyword evidence="11" id="KW-1185">Reference proteome</keyword>
<evidence type="ECO:0000256" key="6">
    <source>
        <dbReference type="ARBA" id="ARBA00023163"/>
    </source>
</evidence>
<dbReference type="PANTHER" id="PTHR10593">
    <property type="entry name" value="SERINE/THREONINE-PROTEIN KINASE RIO"/>
    <property type="match status" value="1"/>
</dbReference>
<keyword evidence="3 7" id="KW-0863">Zinc-finger</keyword>
<dbReference type="GO" id="GO:0008270">
    <property type="term" value="F:zinc ion binding"/>
    <property type="evidence" value="ECO:0007669"/>
    <property type="project" value="UniProtKB-KW"/>
</dbReference>
<dbReference type="PROSITE" id="PS50157">
    <property type="entry name" value="ZINC_FINGER_C2H2_2"/>
    <property type="match status" value="1"/>
</dbReference>
<keyword evidence="2" id="KW-0677">Repeat</keyword>
<dbReference type="InterPro" id="IPR031140">
    <property type="entry name" value="IDD1-16"/>
</dbReference>
<dbReference type="SMART" id="SM00355">
    <property type="entry name" value="ZnF_C2H2"/>
    <property type="match status" value="3"/>
</dbReference>
<evidence type="ECO:0000259" key="9">
    <source>
        <dbReference type="PROSITE" id="PS50157"/>
    </source>
</evidence>
<accession>A0AA38KVD4</accession>
<keyword evidence="5" id="KW-0805">Transcription regulation</keyword>
<dbReference type="SUPFAM" id="SSF57667">
    <property type="entry name" value="beta-beta-alpha zinc fingers"/>
    <property type="match status" value="1"/>
</dbReference>
<dbReference type="Gene3D" id="3.30.160.60">
    <property type="entry name" value="Classic Zinc Finger"/>
    <property type="match status" value="2"/>
</dbReference>
<reference evidence="10 11" key="1">
    <citation type="journal article" date="2021" name="Nat. Plants">
        <title>The Taxus genome provides insights into paclitaxel biosynthesis.</title>
        <authorList>
            <person name="Xiong X."/>
            <person name="Gou J."/>
            <person name="Liao Q."/>
            <person name="Li Y."/>
            <person name="Zhou Q."/>
            <person name="Bi G."/>
            <person name="Li C."/>
            <person name="Du R."/>
            <person name="Wang X."/>
            <person name="Sun T."/>
            <person name="Guo L."/>
            <person name="Liang H."/>
            <person name="Lu P."/>
            <person name="Wu Y."/>
            <person name="Zhang Z."/>
            <person name="Ro D.K."/>
            <person name="Shang Y."/>
            <person name="Huang S."/>
            <person name="Yan J."/>
        </authorList>
    </citation>
    <scope>NUCLEOTIDE SEQUENCE [LARGE SCALE GENOMIC DNA]</scope>
    <source>
        <strain evidence="10">Ta-2019</strain>
    </source>
</reference>
<protein>
    <recommendedName>
        <fullName evidence="9">C2H2-type domain-containing protein</fullName>
    </recommendedName>
</protein>
<dbReference type="InterPro" id="IPR036236">
    <property type="entry name" value="Znf_C2H2_sf"/>
</dbReference>
<dbReference type="Pfam" id="PF22992">
    <property type="entry name" value="C2CH-4th_BIRD-IDD"/>
    <property type="match status" value="1"/>
</dbReference>
<dbReference type="AlphaFoldDB" id="A0AA38KVD4"/>
<name>A0AA38KVD4_TAXCH</name>
<evidence type="ECO:0000256" key="5">
    <source>
        <dbReference type="ARBA" id="ARBA00023015"/>
    </source>
</evidence>
<feature type="compositionally biased region" description="Low complexity" evidence="8">
    <location>
        <begin position="351"/>
        <end position="371"/>
    </location>
</feature>
<dbReference type="EMBL" id="JAHRHJ020000007">
    <property type="protein sequence ID" value="KAH9309514.1"/>
    <property type="molecule type" value="Genomic_DNA"/>
</dbReference>
<evidence type="ECO:0000313" key="10">
    <source>
        <dbReference type="EMBL" id="KAH9309514.1"/>
    </source>
</evidence>
<dbReference type="InterPro" id="IPR013087">
    <property type="entry name" value="Znf_C2H2_type"/>
</dbReference>
<dbReference type="Pfam" id="PF00096">
    <property type="entry name" value="zf-C2H2"/>
    <property type="match status" value="1"/>
</dbReference>
<dbReference type="GO" id="GO:0005634">
    <property type="term" value="C:nucleus"/>
    <property type="evidence" value="ECO:0007669"/>
    <property type="project" value="TreeGrafter"/>
</dbReference>
<dbReference type="Proteomes" id="UP000824469">
    <property type="component" value="Unassembled WGS sequence"/>
</dbReference>
<keyword evidence="6" id="KW-0804">Transcription</keyword>
<dbReference type="Pfam" id="PF22995">
    <property type="entry name" value="C2CH-3rd_BIRD-IDD"/>
    <property type="match status" value="1"/>
</dbReference>
<feature type="compositionally biased region" description="Polar residues" evidence="8">
    <location>
        <begin position="372"/>
        <end position="389"/>
    </location>
</feature>
<dbReference type="Pfam" id="PF22996">
    <property type="entry name" value="C2H2-2nd_BIRD-IDD"/>
    <property type="match status" value="1"/>
</dbReference>
<dbReference type="InterPro" id="IPR055187">
    <property type="entry name" value="C2CH-3rd_BIRD-IDD"/>
</dbReference>
<dbReference type="GO" id="GO:0003700">
    <property type="term" value="F:DNA-binding transcription factor activity"/>
    <property type="evidence" value="ECO:0007669"/>
    <property type="project" value="TreeGrafter"/>
</dbReference>
<evidence type="ECO:0000256" key="3">
    <source>
        <dbReference type="ARBA" id="ARBA00022771"/>
    </source>
</evidence>
<evidence type="ECO:0000256" key="4">
    <source>
        <dbReference type="ARBA" id="ARBA00022833"/>
    </source>
</evidence>
<dbReference type="InterPro" id="IPR055185">
    <property type="entry name" value="C2CH-4th_BIRD-IDD"/>
</dbReference>
<evidence type="ECO:0000313" key="11">
    <source>
        <dbReference type="Proteomes" id="UP000824469"/>
    </source>
</evidence>
<keyword evidence="4" id="KW-0862">Zinc</keyword>
<gene>
    <name evidence="10" type="ORF">KI387_037425</name>
</gene>
<keyword evidence="1" id="KW-0479">Metal-binding</keyword>
<sequence>PEAEVVALSPKTLMATNRFVCEICNKGFQRDQNLQLHRRGHNLPWKLRQRTSKEIKKRVYICPETSCVHHDPSRALGDLTGIKKHFCRKHGDKKWKCDKCSKRYAVQSDWKAHSKTCGTREYRCDCGTLFSRRDSFITHRAFCDALAEESARMSGGISTEGGQVHNPLSIVQGGAMSHVMAGGPPPPSPGRSNMSRLGPAANALDSVQFNSSLFRQPFGNNAESSGELNTRPRLSLWLGQGPGDQQATRGGVMNPMEVPGSGYFTQSPTNMFGSSDYDESQGPKPLSALLPMASSNSGSLYSNLFTSAAMNAPCSSLHQGGNSDNYGGGGGVSNWTDRSSATARLSLSTSSGLVSSSSSGNNNVNDGGSLNPTAMSYGGQQHGHSAQMSATALLQKAAKMGATSNSSSLLSRGFGMPGSNSSSVGLGLSWQGTAQDQQRTHGTVNAMLSSGLQGPFMKATMDHHHHHNAAAEGGSNFQRAQSFSSSTRSPENVGLHDLMNSLSGDGSGLTTAGSLNAMQSAFGASMADCGNFSALNMIPVTGNINPVKDTLEQSIQRGSHEMMMIQGGMGMRNEDGSADGLTRDFLGVGGMQVGGMQGSPYSHHDQLAATFTSLGSGIDITSFNNHRA</sequence>
<dbReference type="OMA" id="EITCHEG"/>
<dbReference type="PROSITE" id="PS00028">
    <property type="entry name" value="ZINC_FINGER_C2H2_1"/>
    <property type="match status" value="1"/>
</dbReference>
<organism evidence="10 11">
    <name type="scientific">Taxus chinensis</name>
    <name type="common">Chinese yew</name>
    <name type="synonym">Taxus wallichiana var. chinensis</name>
    <dbReference type="NCBI Taxonomy" id="29808"/>
    <lineage>
        <taxon>Eukaryota</taxon>
        <taxon>Viridiplantae</taxon>
        <taxon>Streptophyta</taxon>
        <taxon>Embryophyta</taxon>
        <taxon>Tracheophyta</taxon>
        <taxon>Spermatophyta</taxon>
        <taxon>Pinopsida</taxon>
        <taxon>Pinidae</taxon>
        <taxon>Conifers II</taxon>
        <taxon>Cupressales</taxon>
        <taxon>Taxaceae</taxon>
        <taxon>Taxus</taxon>
    </lineage>
</organism>